<dbReference type="OrthoDB" id="6512051at2759"/>
<feature type="non-terminal residue" evidence="2">
    <location>
        <position position="1"/>
    </location>
</feature>
<evidence type="ECO:0000259" key="1">
    <source>
        <dbReference type="PROSITE" id="PS50853"/>
    </source>
</evidence>
<dbReference type="InterPro" id="IPR003961">
    <property type="entry name" value="FN3_dom"/>
</dbReference>
<dbReference type="InterPro" id="IPR013783">
    <property type="entry name" value="Ig-like_fold"/>
</dbReference>
<reference evidence="2" key="1">
    <citation type="submission" date="2020-11" db="EMBL/GenBank/DDBJ databases">
        <authorList>
            <person name="Tran Van P."/>
        </authorList>
    </citation>
    <scope>NUCLEOTIDE SEQUENCE</scope>
</reference>
<proteinExistence type="predicted"/>
<dbReference type="CDD" id="cd00063">
    <property type="entry name" value="FN3"/>
    <property type="match status" value="1"/>
</dbReference>
<accession>A0A7R9M933</accession>
<evidence type="ECO:0000313" key="3">
    <source>
        <dbReference type="Proteomes" id="UP000728032"/>
    </source>
</evidence>
<organism evidence="2">
    <name type="scientific">Oppiella nova</name>
    <dbReference type="NCBI Taxonomy" id="334625"/>
    <lineage>
        <taxon>Eukaryota</taxon>
        <taxon>Metazoa</taxon>
        <taxon>Ecdysozoa</taxon>
        <taxon>Arthropoda</taxon>
        <taxon>Chelicerata</taxon>
        <taxon>Arachnida</taxon>
        <taxon>Acari</taxon>
        <taxon>Acariformes</taxon>
        <taxon>Sarcoptiformes</taxon>
        <taxon>Oribatida</taxon>
        <taxon>Brachypylina</taxon>
        <taxon>Oppioidea</taxon>
        <taxon>Oppiidae</taxon>
        <taxon>Oppiella</taxon>
    </lineage>
</organism>
<keyword evidence="3" id="KW-1185">Reference proteome</keyword>
<dbReference type="EMBL" id="OC924556">
    <property type="protein sequence ID" value="CAD7655589.1"/>
    <property type="molecule type" value="Genomic_DNA"/>
</dbReference>
<dbReference type="AlphaFoldDB" id="A0A7R9M933"/>
<sequence length="175" mass="19300">VFRLERSNASSVLVIANVTSPALYDNYTCFANNSLGAAHSTVHVTGRPSRPAFTSAPLSGRDSGYLLEWRLESQSPITAYDLRFRRVDAGDSERWQHVRVEPSAPANESPLRSDRFVLENLAKDGNYEVVLEAQNAFGSTLSEVFSFVTSDASSVVSCVAFWTTCVFASALVWRR</sequence>
<dbReference type="EMBL" id="CAJPVJ010009731">
    <property type="protein sequence ID" value="CAG2172776.1"/>
    <property type="molecule type" value="Genomic_DNA"/>
</dbReference>
<dbReference type="Gene3D" id="2.60.40.10">
    <property type="entry name" value="Immunoglobulins"/>
    <property type="match status" value="2"/>
</dbReference>
<dbReference type="PROSITE" id="PS50853">
    <property type="entry name" value="FN3"/>
    <property type="match status" value="1"/>
</dbReference>
<dbReference type="InterPro" id="IPR036116">
    <property type="entry name" value="FN3_sf"/>
</dbReference>
<dbReference type="Proteomes" id="UP000728032">
    <property type="component" value="Unassembled WGS sequence"/>
</dbReference>
<evidence type="ECO:0000313" key="2">
    <source>
        <dbReference type="EMBL" id="CAD7655589.1"/>
    </source>
</evidence>
<dbReference type="SUPFAM" id="SSF49265">
    <property type="entry name" value="Fibronectin type III"/>
    <property type="match status" value="1"/>
</dbReference>
<feature type="domain" description="Fibronectin type-III" evidence="1">
    <location>
        <begin position="47"/>
        <end position="152"/>
    </location>
</feature>
<protein>
    <recommendedName>
        <fullName evidence="1">Fibronectin type-III domain-containing protein</fullName>
    </recommendedName>
</protein>
<gene>
    <name evidence="2" type="ORF">ONB1V03_LOCUS12232</name>
</gene>
<name>A0A7R9M933_9ACAR</name>